<dbReference type="RefSeq" id="WP_211741694.1">
    <property type="nucleotide sequence ID" value="NZ_JAGXBY010000003.1"/>
</dbReference>
<evidence type="ECO:0000256" key="1">
    <source>
        <dbReference type="SAM" id="MobiDB-lite"/>
    </source>
</evidence>
<dbReference type="Proteomes" id="UP000681870">
    <property type="component" value="Unassembled WGS sequence"/>
</dbReference>
<protein>
    <recommendedName>
        <fullName evidence="4">Spore coat protein CotO</fullName>
    </recommendedName>
</protein>
<keyword evidence="3" id="KW-1185">Reference proteome</keyword>
<reference evidence="2 3" key="1">
    <citation type="submission" date="2021-05" db="EMBL/GenBank/DDBJ databases">
        <title>Ornithinibacillus massiliensis sp. nov.</title>
        <authorList>
            <person name="Iwaza R."/>
            <person name="Lagier J.-C."/>
            <person name="Raoult D."/>
        </authorList>
    </citation>
    <scope>NUCLEOTIDE SEQUENCE [LARGE SCALE GENOMIC DNA]</scope>
    <source>
        <strain evidence="2 3">Marseille-P3601</strain>
    </source>
</reference>
<proteinExistence type="predicted"/>
<gene>
    <name evidence="2" type="ORF">KGF86_09445</name>
</gene>
<feature type="region of interest" description="Disordered" evidence="1">
    <location>
        <begin position="1"/>
        <end position="108"/>
    </location>
</feature>
<evidence type="ECO:0000313" key="3">
    <source>
        <dbReference type="Proteomes" id="UP000681870"/>
    </source>
</evidence>
<feature type="compositionally biased region" description="Polar residues" evidence="1">
    <location>
        <begin position="18"/>
        <end position="47"/>
    </location>
</feature>
<evidence type="ECO:0000313" key="2">
    <source>
        <dbReference type="EMBL" id="MBS3680438.1"/>
    </source>
</evidence>
<dbReference type="InterPro" id="IPR025439">
    <property type="entry name" value="Spore_coat_CotO"/>
</dbReference>
<accession>A0ABS5MDM9</accession>
<comment type="caution">
    <text evidence="2">The sequence shown here is derived from an EMBL/GenBank/DDBJ whole genome shotgun (WGS) entry which is preliminary data.</text>
</comment>
<sequence>MKRRKYAREPLLYIHQPTVDTPTAPMQHSYTSTKKQTNQSVSSSPTHSEAGAKSQETIKKRPSLNAFSTGISNANEVKEPQVKKRRPSFPTQELEEMESSSSSLEEVSEDNKLERKKFKEMTLMEKIDYFIKTPSHLPRMRCEVVTNDNKYRGIMLDKENEVIKMRVGRRTTEVSIEDITDIRLLGF</sequence>
<dbReference type="EMBL" id="JAGXBY010000003">
    <property type="protein sequence ID" value="MBS3680438.1"/>
    <property type="molecule type" value="Genomic_DNA"/>
</dbReference>
<name>A0ABS5MDM9_9BACI</name>
<feature type="compositionally biased region" description="Polar residues" evidence="1">
    <location>
        <begin position="65"/>
        <end position="75"/>
    </location>
</feature>
<evidence type="ECO:0008006" key="4">
    <source>
        <dbReference type="Google" id="ProtNLM"/>
    </source>
</evidence>
<organism evidence="2 3">
    <name type="scientific">Ornithinibacillus massiliensis</name>
    <dbReference type="NCBI Taxonomy" id="1944633"/>
    <lineage>
        <taxon>Bacteria</taxon>
        <taxon>Bacillati</taxon>
        <taxon>Bacillota</taxon>
        <taxon>Bacilli</taxon>
        <taxon>Bacillales</taxon>
        <taxon>Bacillaceae</taxon>
        <taxon>Ornithinibacillus</taxon>
    </lineage>
</organism>
<dbReference type="Pfam" id="PF14153">
    <property type="entry name" value="Spore_coat_CotO"/>
    <property type="match status" value="1"/>
</dbReference>